<name>A0ABT1M753_9MYCO</name>
<dbReference type="SUPFAM" id="SSF53335">
    <property type="entry name" value="S-adenosyl-L-methionine-dependent methyltransferases"/>
    <property type="match status" value="1"/>
</dbReference>
<evidence type="ECO:0000313" key="2">
    <source>
        <dbReference type="EMBL" id="MCP9274971.1"/>
    </source>
</evidence>
<keyword evidence="3" id="KW-1185">Reference proteome</keyword>
<keyword evidence="2" id="KW-0808">Transferase</keyword>
<organism evidence="2 3">
    <name type="scientific">Mycolicibacterium arenosum</name>
    <dbReference type="NCBI Taxonomy" id="2952157"/>
    <lineage>
        <taxon>Bacteria</taxon>
        <taxon>Bacillati</taxon>
        <taxon>Actinomycetota</taxon>
        <taxon>Actinomycetes</taxon>
        <taxon>Mycobacteriales</taxon>
        <taxon>Mycobacteriaceae</taxon>
        <taxon>Mycolicibacterium</taxon>
    </lineage>
</organism>
<comment type="caution">
    <text evidence="2">The sequence shown here is derived from an EMBL/GenBank/DDBJ whole genome shotgun (WGS) entry which is preliminary data.</text>
</comment>
<dbReference type="GO" id="GO:0008168">
    <property type="term" value="F:methyltransferase activity"/>
    <property type="evidence" value="ECO:0007669"/>
    <property type="project" value="UniProtKB-KW"/>
</dbReference>
<evidence type="ECO:0000313" key="3">
    <source>
        <dbReference type="Proteomes" id="UP001651690"/>
    </source>
</evidence>
<reference evidence="2 3" key="1">
    <citation type="submission" date="2022-06" db="EMBL/GenBank/DDBJ databases">
        <title>Mycolicibacterium sp. CAU 1645 isolated from seawater.</title>
        <authorList>
            <person name="Kim W."/>
        </authorList>
    </citation>
    <scope>NUCLEOTIDE SEQUENCE [LARGE SCALE GENOMIC DNA]</scope>
    <source>
        <strain evidence="2 3">CAU 1645</strain>
    </source>
</reference>
<dbReference type="InterPro" id="IPR029063">
    <property type="entry name" value="SAM-dependent_MTases_sf"/>
</dbReference>
<dbReference type="InterPro" id="IPR013217">
    <property type="entry name" value="Methyltransf_12"/>
</dbReference>
<feature type="domain" description="Methyltransferase type 12" evidence="1">
    <location>
        <begin position="71"/>
        <end position="170"/>
    </location>
</feature>
<evidence type="ECO:0000259" key="1">
    <source>
        <dbReference type="Pfam" id="PF08242"/>
    </source>
</evidence>
<protein>
    <submittedName>
        <fullName evidence="2">Class I SAM-dependent methyltransferase</fullName>
    </submittedName>
</protein>
<proteinExistence type="predicted"/>
<dbReference type="EMBL" id="JANDBD010000009">
    <property type="protein sequence ID" value="MCP9274971.1"/>
    <property type="molecule type" value="Genomic_DNA"/>
</dbReference>
<dbReference type="GO" id="GO:0032259">
    <property type="term" value="P:methylation"/>
    <property type="evidence" value="ECO:0007669"/>
    <property type="project" value="UniProtKB-KW"/>
</dbReference>
<dbReference type="RefSeq" id="WP_255062677.1">
    <property type="nucleotide sequence ID" value="NZ_JANDBD010000009.1"/>
</dbReference>
<keyword evidence="2" id="KW-0489">Methyltransferase</keyword>
<dbReference type="Proteomes" id="UP001651690">
    <property type="component" value="Unassembled WGS sequence"/>
</dbReference>
<dbReference type="Pfam" id="PF08242">
    <property type="entry name" value="Methyltransf_12"/>
    <property type="match status" value="1"/>
</dbReference>
<dbReference type="Gene3D" id="3.40.50.150">
    <property type="entry name" value="Vaccinia Virus protein VP39"/>
    <property type="match status" value="1"/>
</dbReference>
<gene>
    <name evidence="2" type="ORF">NM203_22530</name>
</gene>
<sequence>MTVLGPTLPLDGLRARMLDQPLLPALSPERYARTHAVYEAASDQRSLLQSWLSTALPPLLGDADPVRVVGVGVGDGSVDAPLAAALAAGGRRVRYTGVEPHPPSAAQFASRLNGLDAPALTPTVVIGDFADHDTGHPADLVHFVHSLYYVTDLAAALDQAVCMVRSGGLLMAAVAPLQPLCALTELLCPWTGRKPWFSEDVCADLESRGLHVRTETILGKLDARDVLDDPRGRGEAVLDFLIGARSRALARDPLVALLDYLREVSLPGQPGVLPHPVDVLLTRVPGNVNVQDVLGDRGSRQR</sequence>
<accession>A0ABT1M753</accession>